<comment type="caution">
    <text evidence="2">The sequence shown here is derived from an EMBL/GenBank/DDBJ whole genome shotgun (WGS) entry which is preliminary data.</text>
</comment>
<organism evidence="2">
    <name type="scientific">marine sediment metagenome</name>
    <dbReference type="NCBI Taxonomy" id="412755"/>
    <lineage>
        <taxon>unclassified sequences</taxon>
        <taxon>metagenomes</taxon>
        <taxon>ecological metagenomes</taxon>
    </lineage>
</organism>
<sequence>MTHRKEVIDEIPATKKAAKVRNTIIGVLLVLFGILLAVGSFAIVLVLQLFDKYMLVPLVLGVFLAITGAHVWSGELVSASARDAKDLLFSWRKGKT</sequence>
<feature type="transmembrane region" description="Helical" evidence="1">
    <location>
        <begin position="53"/>
        <end position="72"/>
    </location>
</feature>
<name>A0A0F9N3T5_9ZZZZ</name>
<gene>
    <name evidence="2" type="ORF">LCGC14_1382900</name>
</gene>
<reference evidence="2" key="1">
    <citation type="journal article" date="2015" name="Nature">
        <title>Complex archaea that bridge the gap between prokaryotes and eukaryotes.</title>
        <authorList>
            <person name="Spang A."/>
            <person name="Saw J.H."/>
            <person name="Jorgensen S.L."/>
            <person name="Zaremba-Niedzwiedzka K."/>
            <person name="Martijn J."/>
            <person name="Lind A.E."/>
            <person name="van Eijk R."/>
            <person name="Schleper C."/>
            <person name="Guy L."/>
            <person name="Ettema T.J."/>
        </authorList>
    </citation>
    <scope>NUCLEOTIDE SEQUENCE</scope>
</reference>
<accession>A0A0F9N3T5</accession>
<evidence type="ECO:0000256" key="1">
    <source>
        <dbReference type="SAM" id="Phobius"/>
    </source>
</evidence>
<dbReference type="AlphaFoldDB" id="A0A0F9N3T5"/>
<dbReference type="EMBL" id="LAZR01008855">
    <property type="protein sequence ID" value="KKM76167.1"/>
    <property type="molecule type" value="Genomic_DNA"/>
</dbReference>
<protein>
    <submittedName>
        <fullName evidence="2">Uncharacterized protein</fullName>
    </submittedName>
</protein>
<keyword evidence="1" id="KW-1133">Transmembrane helix</keyword>
<keyword evidence="1" id="KW-0812">Transmembrane</keyword>
<evidence type="ECO:0000313" key="2">
    <source>
        <dbReference type="EMBL" id="KKM76167.1"/>
    </source>
</evidence>
<feature type="transmembrane region" description="Helical" evidence="1">
    <location>
        <begin position="24"/>
        <end position="47"/>
    </location>
</feature>
<keyword evidence="1" id="KW-0472">Membrane</keyword>
<proteinExistence type="predicted"/>